<gene>
    <name evidence="1" type="ORF">QCA50_009235</name>
</gene>
<accession>A0AAW0GEC4</accession>
<organism evidence="1 2">
    <name type="scientific">Cerrena zonata</name>
    <dbReference type="NCBI Taxonomy" id="2478898"/>
    <lineage>
        <taxon>Eukaryota</taxon>
        <taxon>Fungi</taxon>
        <taxon>Dikarya</taxon>
        <taxon>Basidiomycota</taxon>
        <taxon>Agaricomycotina</taxon>
        <taxon>Agaricomycetes</taxon>
        <taxon>Polyporales</taxon>
        <taxon>Cerrenaceae</taxon>
        <taxon>Cerrena</taxon>
    </lineage>
</organism>
<evidence type="ECO:0000313" key="1">
    <source>
        <dbReference type="EMBL" id="KAK7687370.1"/>
    </source>
</evidence>
<name>A0AAW0GEC4_9APHY</name>
<protein>
    <submittedName>
        <fullName evidence="1">Uncharacterized protein</fullName>
    </submittedName>
</protein>
<reference evidence="1 2" key="1">
    <citation type="submission" date="2022-09" db="EMBL/GenBank/DDBJ databases">
        <authorList>
            <person name="Palmer J.M."/>
        </authorList>
    </citation>
    <scope>NUCLEOTIDE SEQUENCE [LARGE SCALE GENOMIC DNA]</scope>
    <source>
        <strain evidence="1 2">DSM 7382</strain>
    </source>
</reference>
<keyword evidence="2" id="KW-1185">Reference proteome</keyword>
<dbReference type="Proteomes" id="UP001385951">
    <property type="component" value="Unassembled WGS sequence"/>
</dbReference>
<evidence type="ECO:0000313" key="2">
    <source>
        <dbReference type="Proteomes" id="UP001385951"/>
    </source>
</evidence>
<sequence length="72" mass="7690">MEWDKSIGRSGGTLQLSSAELPSKLDELLGLENADIDDLDLKLEIGVLNSGLGYADLELEDVEAADDETGLI</sequence>
<proteinExistence type="predicted"/>
<dbReference type="AlphaFoldDB" id="A0AAW0GEC4"/>
<comment type="caution">
    <text evidence="1">The sequence shown here is derived from an EMBL/GenBank/DDBJ whole genome shotgun (WGS) entry which is preliminary data.</text>
</comment>
<dbReference type="EMBL" id="JASBNA010000013">
    <property type="protein sequence ID" value="KAK7687370.1"/>
    <property type="molecule type" value="Genomic_DNA"/>
</dbReference>